<dbReference type="AlphaFoldDB" id="A0A834TWY3"/>
<organism evidence="2 3">
    <name type="scientific">Senna tora</name>
    <dbReference type="NCBI Taxonomy" id="362788"/>
    <lineage>
        <taxon>Eukaryota</taxon>
        <taxon>Viridiplantae</taxon>
        <taxon>Streptophyta</taxon>
        <taxon>Embryophyta</taxon>
        <taxon>Tracheophyta</taxon>
        <taxon>Spermatophyta</taxon>
        <taxon>Magnoliopsida</taxon>
        <taxon>eudicotyledons</taxon>
        <taxon>Gunneridae</taxon>
        <taxon>Pentapetalae</taxon>
        <taxon>rosids</taxon>
        <taxon>fabids</taxon>
        <taxon>Fabales</taxon>
        <taxon>Fabaceae</taxon>
        <taxon>Caesalpinioideae</taxon>
        <taxon>Cassia clade</taxon>
        <taxon>Senna</taxon>
    </lineage>
</organism>
<proteinExistence type="predicted"/>
<evidence type="ECO:0000313" key="3">
    <source>
        <dbReference type="Proteomes" id="UP000634136"/>
    </source>
</evidence>
<feature type="compositionally biased region" description="Basic and acidic residues" evidence="1">
    <location>
        <begin position="1"/>
        <end position="11"/>
    </location>
</feature>
<keyword evidence="3" id="KW-1185">Reference proteome</keyword>
<comment type="caution">
    <text evidence="2">The sequence shown here is derived from an EMBL/GenBank/DDBJ whole genome shotgun (WGS) entry which is preliminary data.</text>
</comment>
<accession>A0A834TWY3</accession>
<gene>
    <name evidence="2" type="ORF">G2W53_019911</name>
</gene>
<reference evidence="2" key="1">
    <citation type="submission" date="2020-09" db="EMBL/GenBank/DDBJ databases">
        <title>Genome-Enabled Discovery of Anthraquinone Biosynthesis in Senna tora.</title>
        <authorList>
            <person name="Kang S.-H."/>
            <person name="Pandey R.P."/>
            <person name="Lee C.-M."/>
            <person name="Sim J.-S."/>
            <person name="Jeong J.-T."/>
            <person name="Choi B.-S."/>
            <person name="Jung M."/>
            <person name="Ginzburg D."/>
            <person name="Zhao K."/>
            <person name="Won S.Y."/>
            <person name="Oh T.-J."/>
            <person name="Yu Y."/>
            <person name="Kim N.-H."/>
            <person name="Lee O.R."/>
            <person name="Lee T.-H."/>
            <person name="Bashyal P."/>
            <person name="Kim T.-S."/>
            <person name="Lee W.-H."/>
            <person name="Kawkins C."/>
            <person name="Kim C.-K."/>
            <person name="Kim J.S."/>
            <person name="Ahn B.O."/>
            <person name="Rhee S.Y."/>
            <person name="Sohng J.K."/>
        </authorList>
    </citation>
    <scope>NUCLEOTIDE SEQUENCE</scope>
    <source>
        <tissue evidence="2">Leaf</tissue>
    </source>
</reference>
<name>A0A834TWY3_9FABA</name>
<dbReference type="EMBL" id="JAAIUW010000006">
    <property type="protein sequence ID" value="KAF7828747.1"/>
    <property type="molecule type" value="Genomic_DNA"/>
</dbReference>
<evidence type="ECO:0000313" key="2">
    <source>
        <dbReference type="EMBL" id="KAF7828747.1"/>
    </source>
</evidence>
<protein>
    <submittedName>
        <fullName evidence="2">Uncharacterized protein</fullName>
    </submittedName>
</protein>
<dbReference type="Proteomes" id="UP000634136">
    <property type="component" value="Unassembled WGS sequence"/>
</dbReference>
<feature type="compositionally biased region" description="Gly residues" evidence="1">
    <location>
        <begin position="13"/>
        <end position="24"/>
    </location>
</feature>
<sequence>MKEEVKSKEIRGGTSGSASGGGGYSFIIPYPPDSEA</sequence>
<evidence type="ECO:0000256" key="1">
    <source>
        <dbReference type="SAM" id="MobiDB-lite"/>
    </source>
</evidence>
<feature type="region of interest" description="Disordered" evidence="1">
    <location>
        <begin position="1"/>
        <end position="36"/>
    </location>
</feature>